<protein>
    <submittedName>
        <fullName evidence="1">Putative lipocalin lipocalin</fullName>
    </submittedName>
</protein>
<dbReference type="EMBL" id="GIKN01003837">
    <property type="protein sequence ID" value="NIE46110.1"/>
    <property type="molecule type" value="Transcribed_RNA"/>
</dbReference>
<proteinExistence type="predicted"/>
<dbReference type="VEuPathDB" id="VectorBase:LOC119165555"/>
<dbReference type="OrthoDB" id="10378524at2759"/>
<name>A0A6G5A7H7_RHIMP</name>
<dbReference type="AlphaFoldDB" id="A0A6G5A7H7"/>
<accession>A0A6G5A7H7</accession>
<organism evidence="1">
    <name type="scientific">Rhipicephalus microplus</name>
    <name type="common">Cattle tick</name>
    <name type="synonym">Boophilus microplus</name>
    <dbReference type="NCBI Taxonomy" id="6941"/>
    <lineage>
        <taxon>Eukaryota</taxon>
        <taxon>Metazoa</taxon>
        <taxon>Ecdysozoa</taxon>
        <taxon>Arthropoda</taxon>
        <taxon>Chelicerata</taxon>
        <taxon>Arachnida</taxon>
        <taxon>Acari</taxon>
        <taxon>Parasitiformes</taxon>
        <taxon>Ixodida</taxon>
        <taxon>Ixodoidea</taxon>
        <taxon>Ixodidae</taxon>
        <taxon>Rhipicephalinae</taxon>
        <taxon>Rhipicephalus</taxon>
        <taxon>Boophilus</taxon>
    </lineage>
</organism>
<sequence length="150" mass="17396">MKDFVNTSQKMRTYKISKQGTIRCKHNQMRAITPQYIVYNRTFLHNEQRRSIILQGEFHVRHRNLMDVYAIDLGSRLLCTETLLYMAKDASCGVVMIHPAGNGVTYYELRVRNAYIATVPDRHCGSHFCRVAGSGVFTYRPDCKNMTMPR</sequence>
<evidence type="ECO:0000313" key="1">
    <source>
        <dbReference type="EMBL" id="NIE46110.1"/>
    </source>
</evidence>
<reference evidence="1" key="1">
    <citation type="submission" date="2020-03" db="EMBL/GenBank/DDBJ databases">
        <title>A transcriptome and proteome of the tick Rhipicephalus microplus shaped by the genetic composition of its hosts and developmental stage.</title>
        <authorList>
            <person name="Garcia G.R."/>
            <person name="Ribeiro J.M.C."/>
            <person name="Maruyama S.R."/>
            <person name="Gardinasse L.G."/>
            <person name="Nelson K."/>
            <person name="Ferreira B.R."/>
            <person name="Andrade T.G."/>
            <person name="Santos I.K.F.M."/>
        </authorList>
    </citation>
    <scope>NUCLEOTIDE SEQUENCE</scope>
    <source>
        <strain evidence="1">NSGR</strain>
        <tissue evidence="1">Salivary glands</tissue>
    </source>
</reference>